<dbReference type="RefSeq" id="XP_031573018.1">
    <property type="nucleotide sequence ID" value="XM_031717158.1"/>
</dbReference>
<reference evidence="9" key="1">
    <citation type="submission" date="2025-08" db="UniProtKB">
        <authorList>
            <consortium name="RefSeq"/>
        </authorList>
    </citation>
    <scope>IDENTIFICATION</scope>
    <source>
        <tissue evidence="9">Tentacle</tissue>
    </source>
</reference>
<dbReference type="SMART" id="SM00184">
    <property type="entry name" value="RING"/>
    <property type="match status" value="1"/>
</dbReference>
<feature type="compositionally biased region" description="Basic residues" evidence="5">
    <location>
        <begin position="448"/>
        <end position="460"/>
    </location>
</feature>
<dbReference type="GO" id="GO:0042415">
    <property type="term" value="P:norepinephrine metabolic process"/>
    <property type="evidence" value="ECO:0007669"/>
    <property type="project" value="TreeGrafter"/>
</dbReference>
<dbReference type="InParanoid" id="A0A6P8J4V0"/>
<dbReference type="OrthoDB" id="2017893at2759"/>
<dbReference type="GO" id="GO:0031624">
    <property type="term" value="F:ubiquitin conjugating enzyme binding"/>
    <property type="evidence" value="ECO:0007669"/>
    <property type="project" value="TreeGrafter"/>
</dbReference>
<dbReference type="GO" id="GO:0042428">
    <property type="term" value="P:serotonin metabolic process"/>
    <property type="evidence" value="ECO:0007669"/>
    <property type="project" value="TreeGrafter"/>
</dbReference>
<dbReference type="GO" id="GO:0061630">
    <property type="term" value="F:ubiquitin protein ligase activity"/>
    <property type="evidence" value="ECO:0007669"/>
    <property type="project" value="InterPro"/>
</dbReference>
<evidence type="ECO:0000256" key="2">
    <source>
        <dbReference type="ARBA" id="ARBA00022771"/>
    </source>
</evidence>
<evidence type="ECO:0000256" key="6">
    <source>
        <dbReference type="SAM" id="Phobius"/>
    </source>
</evidence>
<dbReference type="InterPro" id="IPR013083">
    <property type="entry name" value="Znf_RING/FYVE/PHD"/>
</dbReference>
<protein>
    <submittedName>
        <fullName evidence="9">Uncharacterized protein LOC116307015</fullName>
    </submittedName>
</protein>
<dbReference type="GO" id="GO:0005789">
    <property type="term" value="C:endoplasmic reticulum membrane"/>
    <property type="evidence" value="ECO:0007669"/>
    <property type="project" value="TreeGrafter"/>
</dbReference>
<proteinExistence type="predicted"/>
<gene>
    <name evidence="9" type="primary">LOC116307015</name>
</gene>
<dbReference type="PANTHER" id="PTHR46717:SF1">
    <property type="entry name" value="E3 UBIQUITIN-PROTEIN LIGASE RNF180"/>
    <property type="match status" value="1"/>
</dbReference>
<name>A0A6P8J4V0_ACTTE</name>
<evidence type="ECO:0000256" key="4">
    <source>
        <dbReference type="PROSITE-ProRule" id="PRU00175"/>
    </source>
</evidence>
<sequence>MSEICQFPDERASVGDTFRCRKCRVYLFCFDNLSPFHKKTEPVDQCSAWYIDSDEIDGSAGRDTLVWVKEAVNKSQWTEGKLYCPKCTSRIGSFNFTQGVRCSCFTYIIPAIWFQKCKVDQISACDSKPNIRLPDNPDNNSDGDSHTQDRSPMYYMESSQTGSQSSQTCSDSGQSELKTNESGSQTKMDLGKYKSLLDKEVKYSCRSCCCEQEIGLETLNSGYQIDSRQTELTNCPERREHSNRDSNNGINLKVSEKRTRNYSSSAMQGKENPSQLSCTELSHVAESRRIHRRKINRQKKFNAEVLQFQHGEFSSTNEHVEEVPSSHLHGRCLDRDDGSRFEMLEEMKQNHDFDEKTADHSDEHKLHHKLEEIPDQVTCPVCLDLLYDPLMCPCSHVFCDSCLRILNSKSRHSVLRCPLCRKAVYYVYAAIEIRKEIKKCYPKAYKARHKAERRAPHRRLPLPNGRMKPRQKRSSRVQDVPMPYSVLVVLACVLACCGLCLLILFVFCPPTRNGCITVIGYEWMNGY</sequence>
<dbReference type="PROSITE" id="PS00518">
    <property type="entry name" value="ZF_RING_1"/>
    <property type="match status" value="1"/>
</dbReference>
<keyword evidence="8" id="KW-1185">Reference proteome</keyword>
<dbReference type="PROSITE" id="PS50089">
    <property type="entry name" value="ZF_RING_2"/>
    <property type="match status" value="1"/>
</dbReference>
<dbReference type="Gene3D" id="3.30.40.10">
    <property type="entry name" value="Zinc/RING finger domain, C3HC4 (zinc finger)"/>
    <property type="match status" value="1"/>
</dbReference>
<dbReference type="PANTHER" id="PTHR46717">
    <property type="entry name" value="E3 UBIQUITIN-PROTEIN LIGASE RNF180"/>
    <property type="match status" value="1"/>
</dbReference>
<feature type="region of interest" description="Disordered" evidence="5">
    <location>
        <begin position="130"/>
        <end position="185"/>
    </location>
</feature>
<dbReference type="InterPro" id="IPR001841">
    <property type="entry name" value="Znf_RING"/>
</dbReference>
<dbReference type="InterPro" id="IPR017907">
    <property type="entry name" value="Znf_RING_CS"/>
</dbReference>
<dbReference type="Proteomes" id="UP000515163">
    <property type="component" value="Unplaced"/>
</dbReference>
<keyword evidence="3" id="KW-0862">Zinc</keyword>
<keyword evidence="1" id="KW-0479">Metal-binding</keyword>
<dbReference type="InterPro" id="IPR033263">
    <property type="entry name" value="RNF180"/>
</dbReference>
<accession>A0A6P8J4V0</accession>
<organism evidence="8 9">
    <name type="scientific">Actinia tenebrosa</name>
    <name type="common">Australian red waratah sea anemone</name>
    <dbReference type="NCBI Taxonomy" id="6105"/>
    <lineage>
        <taxon>Eukaryota</taxon>
        <taxon>Metazoa</taxon>
        <taxon>Cnidaria</taxon>
        <taxon>Anthozoa</taxon>
        <taxon>Hexacorallia</taxon>
        <taxon>Actiniaria</taxon>
        <taxon>Actiniidae</taxon>
        <taxon>Actinia</taxon>
    </lineage>
</organism>
<keyword evidence="2 4" id="KW-0863">Zinc-finger</keyword>
<feature type="region of interest" description="Disordered" evidence="5">
    <location>
        <begin position="230"/>
        <end position="255"/>
    </location>
</feature>
<dbReference type="SUPFAM" id="SSF57850">
    <property type="entry name" value="RING/U-box"/>
    <property type="match status" value="1"/>
</dbReference>
<feature type="compositionally biased region" description="Polar residues" evidence="5">
    <location>
        <begin position="176"/>
        <end position="185"/>
    </location>
</feature>
<feature type="region of interest" description="Disordered" evidence="5">
    <location>
        <begin position="448"/>
        <end position="476"/>
    </location>
</feature>
<dbReference type="GO" id="GO:0000209">
    <property type="term" value="P:protein polyubiquitination"/>
    <property type="evidence" value="ECO:0007669"/>
    <property type="project" value="InterPro"/>
</dbReference>
<keyword evidence="6" id="KW-0472">Membrane</keyword>
<evidence type="ECO:0000313" key="8">
    <source>
        <dbReference type="Proteomes" id="UP000515163"/>
    </source>
</evidence>
<dbReference type="Pfam" id="PF13445">
    <property type="entry name" value="zf-RING_UBOX"/>
    <property type="match status" value="1"/>
</dbReference>
<feature type="compositionally biased region" description="Low complexity" evidence="5">
    <location>
        <begin position="158"/>
        <end position="175"/>
    </location>
</feature>
<keyword evidence="6" id="KW-0812">Transmembrane</keyword>
<dbReference type="AlphaFoldDB" id="A0A6P8J4V0"/>
<evidence type="ECO:0000256" key="5">
    <source>
        <dbReference type="SAM" id="MobiDB-lite"/>
    </source>
</evidence>
<dbReference type="KEGG" id="aten:116307015"/>
<evidence type="ECO:0000256" key="3">
    <source>
        <dbReference type="ARBA" id="ARBA00022833"/>
    </source>
</evidence>
<dbReference type="FunCoup" id="A0A6P8J4V0">
    <property type="interactions" value="106"/>
</dbReference>
<feature type="transmembrane region" description="Helical" evidence="6">
    <location>
        <begin position="482"/>
        <end position="507"/>
    </location>
</feature>
<feature type="domain" description="RING-type" evidence="7">
    <location>
        <begin position="379"/>
        <end position="421"/>
    </location>
</feature>
<dbReference type="InterPro" id="IPR027370">
    <property type="entry name" value="Znf-RING_euk"/>
</dbReference>
<keyword evidence="6" id="KW-1133">Transmembrane helix</keyword>
<dbReference type="GO" id="GO:0008270">
    <property type="term" value="F:zinc ion binding"/>
    <property type="evidence" value="ECO:0007669"/>
    <property type="project" value="UniProtKB-KW"/>
</dbReference>
<evidence type="ECO:0000313" key="9">
    <source>
        <dbReference type="RefSeq" id="XP_031573018.1"/>
    </source>
</evidence>
<dbReference type="GO" id="GO:0032436">
    <property type="term" value="P:positive regulation of proteasomal ubiquitin-dependent protein catabolic process"/>
    <property type="evidence" value="ECO:0007669"/>
    <property type="project" value="TreeGrafter"/>
</dbReference>
<evidence type="ECO:0000259" key="7">
    <source>
        <dbReference type="PROSITE" id="PS50089"/>
    </source>
</evidence>
<evidence type="ECO:0000256" key="1">
    <source>
        <dbReference type="ARBA" id="ARBA00022723"/>
    </source>
</evidence>
<dbReference type="GeneID" id="116307015"/>